<dbReference type="PANTHER" id="PTHR30537">
    <property type="entry name" value="HTH-TYPE TRANSCRIPTIONAL REGULATOR"/>
    <property type="match status" value="1"/>
</dbReference>
<evidence type="ECO:0000256" key="4">
    <source>
        <dbReference type="ARBA" id="ARBA00023163"/>
    </source>
</evidence>
<dbReference type="PANTHER" id="PTHR30537:SF74">
    <property type="entry name" value="HTH-TYPE TRANSCRIPTIONAL REGULATOR TRPI"/>
    <property type="match status" value="1"/>
</dbReference>
<dbReference type="PRINTS" id="PR00039">
    <property type="entry name" value="HTHLYSR"/>
</dbReference>
<evidence type="ECO:0000313" key="6">
    <source>
        <dbReference type="EMBL" id="MCY0146226.1"/>
    </source>
</evidence>
<reference evidence="6" key="1">
    <citation type="submission" date="2022-10" db="EMBL/GenBank/DDBJ databases">
        <title>Hoeflea sp. G2-23, isolated from marine algae.</title>
        <authorList>
            <person name="Kristyanto S."/>
            <person name="Kim J.M."/>
            <person name="Jeon C.O."/>
        </authorList>
    </citation>
    <scope>NUCLEOTIDE SEQUENCE</scope>
    <source>
        <strain evidence="6">G2-23</strain>
    </source>
</reference>
<proteinExistence type="inferred from homology"/>
<dbReference type="Proteomes" id="UP001073227">
    <property type="component" value="Unassembled WGS sequence"/>
</dbReference>
<evidence type="ECO:0000256" key="1">
    <source>
        <dbReference type="ARBA" id="ARBA00009437"/>
    </source>
</evidence>
<comment type="caution">
    <text evidence="6">The sequence shown here is derived from an EMBL/GenBank/DDBJ whole genome shotgun (WGS) entry which is preliminary data.</text>
</comment>
<organism evidence="6 7">
    <name type="scientific">Hoeflea algicola</name>
    <dbReference type="NCBI Taxonomy" id="2983763"/>
    <lineage>
        <taxon>Bacteria</taxon>
        <taxon>Pseudomonadati</taxon>
        <taxon>Pseudomonadota</taxon>
        <taxon>Alphaproteobacteria</taxon>
        <taxon>Hyphomicrobiales</taxon>
        <taxon>Rhizobiaceae</taxon>
        <taxon>Hoeflea</taxon>
    </lineage>
</organism>
<accession>A0ABT3Z4J2</accession>
<keyword evidence="3" id="KW-0238">DNA-binding</keyword>
<dbReference type="Pfam" id="PF03466">
    <property type="entry name" value="LysR_substrate"/>
    <property type="match status" value="1"/>
</dbReference>
<keyword evidence="7" id="KW-1185">Reference proteome</keyword>
<dbReference type="SUPFAM" id="SSF46785">
    <property type="entry name" value="Winged helix' DNA-binding domain"/>
    <property type="match status" value="1"/>
</dbReference>
<keyword evidence="4" id="KW-0804">Transcription</keyword>
<evidence type="ECO:0000256" key="2">
    <source>
        <dbReference type="ARBA" id="ARBA00023015"/>
    </source>
</evidence>
<evidence type="ECO:0000259" key="5">
    <source>
        <dbReference type="PROSITE" id="PS50931"/>
    </source>
</evidence>
<dbReference type="InterPro" id="IPR036390">
    <property type="entry name" value="WH_DNA-bd_sf"/>
</dbReference>
<dbReference type="EMBL" id="JAOVZR010000001">
    <property type="protein sequence ID" value="MCY0146226.1"/>
    <property type="molecule type" value="Genomic_DNA"/>
</dbReference>
<dbReference type="Gene3D" id="3.40.190.10">
    <property type="entry name" value="Periplasmic binding protein-like II"/>
    <property type="match status" value="2"/>
</dbReference>
<dbReference type="RefSeq" id="WP_267651910.1">
    <property type="nucleotide sequence ID" value="NZ_JAOVZR010000001.1"/>
</dbReference>
<feature type="domain" description="HTH lysR-type" evidence="5">
    <location>
        <begin position="1"/>
        <end position="61"/>
    </location>
</feature>
<dbReference type="PROSITE" id="PS50931">
    <property type="entry name" value="HTH_LYSR"/>
    <property type="match status" value="1"/>
</dbReference>
<sequence length="288" mass="32395">MRFKHYDNLRTFSLVARHDSFASAADELHLTKGAISHQMRQLENELGFAVFRRLPRGIVLTQRGQELLAASQSAFEAVEQQIDDLRRRQTRALTIGVTTYFASRWLSPRLMEFMQLHPDIRLRIQPMIDLADLRGEGVDLAIRWGDGAWKDVVIEPLFACPSWPSGNRAALKAVEDHGFEAAFESFTLLHDRDDSQAWPNWFSVAGLAFKKRTDTLIIPDPNVRVQAVIDGQGVALNDALVGSELASGALYRLSPIELSDYGYFLAYGVRGETNPDIEVFATWLKSCS</sequence>
<gene>
    <name evidence="6" type="ORF">OEG84_00455</name>
</gene>
<dbReference type="SUPFAM" id="SSF53850">
    <property type="entry name" value="Periplasmic binding protein-like II"/>
    <property type="match status" value="1"/>
</dbReference>
<dbReference type="Gene3D" id="1.10.10.10">
    <property type="entry name" value="Winged helix-like DNA-binding domain superfamily/Winged helix DNA-binding domain"/>
    <property type="match status" value="1"/>
</dbReference>
<dbReference type="Pfam" id="PF00126">
    <property type="entry name" value="HTH_1"/>
    <property type="match status" value="1"/>
</dbReference>
<dbReference type="InterPro" id="IPR058163">
    <property type="entry name" value="LysR-type_TF_proteobact-type"/>
</dbReference>
<comment type="similarity">
    <text evidence="1">Belongs to the LysR transcriptional regulatory family.</text>
</comment>
<dbReference type="InterPro" id="IPR000847">
    <property type="entry name" value="LysR_HTH_N"/>
</dbReference>
<name>A0ABT3Z4J2_9HYPH</name>
<evidence type="ECO:0000313" key="7">
    <source>
        <dbReference type="Proteomes" id="UP001073227"/>
    </source>
</evidence>
<evidence type="ECO:0000256" key="3">
    <source>
        <dbReference type="ARBA" id="ARBA00023125"/>
    </source>
</evidence>
<protein>
    <submittedName>
        <fullName evidence="6">LysR substrate-binding domain-containing protein</fullName>
    </submittedName>
</protein>
<keyword evidence="2" id="KW-0805">Transcription regulation</keyword>
<dbReference type="InterPro" id="IPR005119">
    <property type="entry name" value="LysR_subst-bd"/>
</dbReference>
<dbReference type="InterPro" id="IPR036388">
    <property type="entry name" value="WH-like_DNA-bd_sf"/>
</dbReference>